<dbReference type="EMBL" id="JAGSOV010000008">
    <property type="protein sequence ID" value="MCO1653871.1"/>
    <property type="molecule type" value="Genomic_DNA"/>
</dbReference>
<evidence type="ECO:0000256" key="7">
    <source>
        <dbReference type="ARBA" id="ARBA00023012"/>
    </source>
</evidence>
<dbReference type="Pfam" id="PF02518">
    <property type="entry name" value="HATPase_c"/>
    <property type="match status" value="1"/>
</dbReference>
<proteinExistence type="predicted"/>
<dbReference type="PANTHER" id="PTHR43711:SF1">
    <property type="entry name" value="HISTIDINE KINASE 1"/>
    <property type="match status" value="1"/>
</dbReference>
<dbReference type="PANTHER" id="PTHR43711">
    <property type="entry name" value="TWO-COMPONENT HISTIDINE KINASE"/>
    <property type="match status" value="1"/>
</dbReference>
<keyword evidence="6 9" id="KW-0418">Kinase</keyword>
<dbReference type="PRINTS" id="PR00344">
    <property type="entry name" value="BCTRLSENSOR"/>
</dbReference>
<evidence type="ECO:0000256" key="2">
    <source>
        <dbReference type="ARBA" id="ARBA00004236"/>
    </source>
</evidence>
<dbReference type="InterPro" id="IPR036097">
    <property type="entry name" value="HisK_dim/P_sf"/>
</dbReference>
<accession>A0ABT0ZT11</accession>
<dbReference type="PROSITE" id="PS50109">
    <property type="entry name" value="HIS_KIN"/>
    <property type="match status" value="1"/>
</dbReference>
<evidence type="ECO:0000256" key="3">
    <source>
        <dbReference type="ARBA" id="ARBA00012438"/>
    </source>
</evidence>
<evidence type="ECO:0000256" key="4">
    <source>
        <dbReference type="ARBA" id="ARBA00022553"/>
    </source>
</evidence>
<dbReference type="InterPro" id="IPR005467">
    <property type="entry name" value="His_kinase_dom"/>
</dbReference>
<dbReference type="SMART" id="SM00387">
    <property type="entry name" value="HATPase_c"/>
    <property type="match status" value="1"/>
</dbReference>
<gene>
    <name evidence="9" type="ORF">KDL28_02260</name>
</gene>
<reference evidence="9" key="1">
    <citation type="submission" date="2021-04" db="EMBL/GenBank/DDBJ databases">
        <title>Pseudonocardia sp. nov., isolated from sandy soil of mangrove forest.</title>
        <authorList>
            <person name="Zan Z."/>
            <person name="Huang R."/>
            <person name="Liu W."/>
        </authorList>
    </citation>
    <scope>NUCLEOTIDE SEQUENCE</scope>
    <source>
        <strain evidence="9">S2-4</strain>
    </source>
</reference>
<comment type="caution">
    <text evidence="9">The sequence shown here is derived from an EMBL/GenBank/DDBJ whole genome shotgun (WGS) entry which is preliminary data.</text>
</comment>
<protein>
    <recommendedName>
        <fullName evidence="3">histidine kinase</fullName>
        <ecNumber evidence="3">2.7.13.3</ecNumber>
    </recommendedName>
</protein>
<dbReference type="Pfam" id="PF00512">
    <property type="entry name" value="HisKA"/>
    <property type="match status" value="1"/>
</dbReference>
<dbReference type="InterPro" id="IPR004358">
    <property type="entry name" value="Sig_transdc_His_kin-like_C"/>
</dbReference>
<keyword evidence="10" id="KW-1185">Reference proteome</keyword>
<dbReference type="InterPro" id="IPR003661">
    <property type="entry name" value="HisK_dim/P_dom"/>
</dbReference>
<evidence type="ECO:0000259" key="8">
    <source>
        <dbReference type="PROSITE" id="PS50109"/>
    </source>
</evidence>
<dbReference type="SUPFAM" id="SSF55781">
    <property type="entry name" value="GAF domain-like"/>
    <property type="match status" value="1"/>
</dbReference>
<dbReference type="Proteomes" id="UP001165283">
    <property type="component" value="Unassembled WGS sequence"/>
</dbReference>
<dbReference type="InterPro" id="IPR003594">
    <property type="entry name" value="HATPase_dom"/>
</dbReference>
<dbReference type="Gene3D" id="3.30.450.40">
    <property type="match status" value="1"/>
</dbReference>
<evidence type="ECO:0000313" key="9">
    <source>
        <dbReference type="EMBL" id="MCO1653871.1"/>
    </source>
</evidence>
<dbReference type="Gene3D" id="3.30.565.10">
    <property type="entry name" value="Histidine kinase-like ATPase, C-terminal domain"/>
    <property type="match status" value="1"/>
</dbReference>
<dbReference type="CDD" id="cd00082">
    <property type="entry name" value="HisKA"/>
    <property type="match status" value="1"/>
</dbReference>
<evidence type="ECO:0000256" key="1">
    <source>
        <dbReference type="ARBA" id="ARBA00000085"/>
    </source>
</evidence>
<dbReference type="SUPFAM" id="SSF47384">
    <property type="entry name" value="Homodimeric domain of signal transducing histidine kinase"/>
    <property type="match status" value="1"/>
</dbReference>
<dbReference type="GO" id="GO:0016301">
    <property type="term" value="F:kinase activity"/>
    <property type="evidence" value="ECO:0007669"/>
    <property type="project" value="UniProtKB-KW"/>
</dbReference>
<organism evidence="9 10">
    <name type="scientific">Pseudonocardia humida</name>
    <dbReference type="NCBI Taxonomy" id="2800819"/>
    <lineage>
        <taxon>Bacteria</taxon>
        <taxon>Bacillati</taxon>
        <taxon>Actinomycetota</taxon>
        <taxon>Actinomycetes</taxon>
        <taxon>Pseudonocardiales</taxon>
        <taxon>Pseudonocardiaceae</taxon>
        <taxon>Pseudonocardia</taxon>
    </lineage>
</organism>
<dbReference type="InterPro" id="IPR036890">
    <property type="entry name" value="HATPase_C_sf"/>
</dbReference>
<dbReference type="SMART" id="SM00065">
    <property type="entry name" value="GAF"/>
    <property type="match status" value="1"/>
</dbReference>
<keyword evidence="4" id="KW-0597">Phosphoprotein</keyword>
<sequence length="408" mass="44289">MVDPPEGGGAREGQRVASVRALRLLNTPPEDRFDRITRVARDLLDVPIAMITLVEVDRQWTKSAVGAPARELPRNKSFSSHVLAAGKLLEVFDATLDERFAHFPTVVGEPFVRFYAGQPIAAPSGYLVGALCVADRVPRRLDSRQRRSLRDLAAWVELEYAVPRSSQWERDAERARRDFVSVVSHELRTPLTSIRGSLELIESGRFGELTPMVAKLVGIAAKNAGRMVRLAEDVVDLHLMQRGKLHLRLATLTLPEVVDQAVLAVRDVADRASVQVEVSCDDPAPLRGDADRLVQVLTNLLVNAVNVSPPQGTVTVHCGTDGAWAECSVRDHGPGIPQGQLDEIFEPFVQFEVPGQRRNGRAGLGLAIAGGIVAAHGGHLGARPAEGGGSVFEVSLPTTGPDSDRPWW</sequence>
<comment type="subcellular location">
    <subcellularLocation>
        <location evidence="2">Cell membrane</location>
    </subcellularLocation>
</comment>
<evidence type="ECO:0000256" key="6">
    <source>
        <dbReference type="ARBA" id="ARBA00022777"/>
    </source>
</evidence>
<dbReference type="SUPFAM" id="SSF55874">
    <property type="entry name" value="ATPase domain of HSP90 chaperone/DNA topoisomerase II/histidine kinase"/>
    <property type="match status" value="1"/>
</dbReference>
<dbReference type="CDD" id="cd00075">
    <property type="entry name" value="HATPase"/>
    <property type="match status" value="1"/>
</dbReference>
<comment type="catalytic activity">
    <reaction evidence="1">
        <text>ATP + protein L-histidine = ADP + protein N-phospho-L-histidine.</text>
        <dbReference type="EC" id="2.7.13.3"/>
    </reaction>
</comment>
<dbReference type="EC" id="2.7.13.3" evidence="3"/>
<dbReference type="Gene3D" id="1.10.287.130">
    <property type="match status" value="1"/>
</dbReference>
<dbReference type="SMART" id="SM00388">
    <property type="entry name" value="HisKA"/>
    <property type="match status" value="1"/>
</dbReference>
<keyword evidence="7" id="KW-0902">Two-component regulatory system</keyword>
<dbReference type="InterPro" id="IPR003018">
    <property type="entry name" value="GAF"/>
</dbReference>
<feature type="domain" description="Histidine kinase" evidence="8">
    <location>
        <begin position="182"/>
        <end position="400"/>
    </location>
</feature>
<dbReference type="InterPro" id="IPR050736">
    <property type="entry name" value="Sensor_HK_Regulatory"/>
</dbReference>
<evidence type="ECO:0000313" key="10">
    <source>
        <dbReference type="Proteomes" id="UP001165283"/>
    </source>
</evidence>
<keyword evidence="5" id="KW-0808">Transferase</keyword>
<name>A0ABT0ZT11_9PSEU</name>
<dbReference type="Pfam" id="PF01590">
    <property type="entry name" value="GAF"/>
    <property type="match status" value="1"/>
</dbReference>
<dbReference type="InterPro" id="IPR029016">
    <property type="entry name" value="GAF-like_dom_sf"/>
</dbReference>
<evidence type="ECO:0000256" key="5">
    <source>
        <dbReference type="ARBA" id="ARBA00022679"/>
    </source>
</evidence>